<evidence type="ECO:0000313" key="12">
    <source>
        <dbReference type="Proteomes" id="UP000244884"/>
    </source>
</evidence>
<dbReference type="SUPFAM" id="SSF50486">
    <property type="entry name" value="FMT C-terminal domain-like"/>
    <property type="match status" value="1"/>
</dbReference>
<protein>
    <recommendedName>
        <fullName evidence="4 8">Methionyl-tRNA formyltransferase</fullName>
        <ecNumber evidence="3 8">2.1.2.9</ecNumber>
    </recommendedName>
</protein>
<evidence type="ECO:0000256" key="7">
    <source>
        <dbReference type="ARBA" id="ARBA00048558"/>
    </source>
</evidence>
<evidence type="ECO:0000256" key="1">
    <source>
        <dbReference type="ARBA" id="ARBA00002606"/>
    </source>
</evidence>
<dbReference type="SUPFAM" id="SSF53328">
    <property type="entry name" value="Formyltransferase"/>
    <property type="match status" value="1"/>
</dbReference>
<dbReference type="CDD" id="cd08646">
    <property type="entry name" value="FMT_core_Met-tRNA-FMT_N"/>
    <property type="match status" value="1"/>
</dbReference>
<dbReference type="CDD" id="cd08704">
    <property type="entry name" value="Met_tRNA_FMT_C"/>
    <property type="match status" value="1"/>
</dbReference>
<dbReference type="InterPro" id="IPR041711">
    <property type="entry name" value="Met-tRNA-FMT_N"/>
</dbReference>
<dbReference type="HAMAP" id="MF_00182">
    <property type="entry name" value="Formyl_trans"/>
    <property type="match status" value="1"/>
</dbReference>
<evidence type="ECO:0000256" key="5">
    <source>
        <dbReference type="ARBA" id="ARBA00022679"/>
    </source>
</evidence>
<evidence type="ECO:0000259" key="9">
    <source>
        <dbReference type="Pfam" id="PF00551"/>
    </source>
</evidence>
<evidence type="ECO:0000256" key="2">
    <source>
        <dbReference type="ARBA" id="ARBA00010699"/>
    </source>
</evidence>
<accession>A0A2U8DG19</accession>
<evidence type="ECO:0000256" key="6">
    <source>
        <dbReference type="ARBA" id="ARBA00022917"/>
    </source>
</evidence>
<proteinExistence type="inferred from homology"/>
<comment type="function">
    <text evidence="1 8">Attaches a formyl group to the free amino group of methionyl-tRNA(fMet). The formyl group appears to play a dual role in the initiator identity of N-formylmethionyl-tRNA by promoting its recognition by IF2 and preventing the misappropriation of this tRNA by the elongation apparatus.</text>
</comment>
<feature type="domain" description="Formyl transferase N-terminal" evidence="9">
    <location>
        <begin position="5"/>
        <end position="182"/>
    </location>
</feature>
<evidence type="ECO:0000313" key="11">
    <source>
        <dbReference type="EMBL" id="AWH90758.1"/>
    </source>
</evidence>
<dbReference type="GO" id="GO:0005829">
    <property type="term" value="C:cytosol"/>
    <property type="evidence" value="ECO:0007669"/>
    <property type="project" value="TreeGrafter"/>
</dbReference>
<dbReference type="PANTHER" id="PTHR11138">
    <property type="entry name" value="METHIONYL-TRNA FORMYLTRANSFERASE"/>
    <property type="match status" value="1"/>
</dbReference>
<dbReference type="Gene3D" id="3.10.25.10">
    <property type="entry name" value="Formyl transferase, C-terminal domain"/>
    <property type="match status" value="1"/>
</dbReference>
<evidence type="ECO:0000256" key="8">
    <source>
        <dbReference type="HAMAP-Rule" id="MF_00182"/>
    </source>
</evidence>
<comment type="similarity">
    <text evidence="2 8">Belongs to the Fmt family.</text>
</comment>
<dbReference type="InterPro" id="IPR001555">
    <property type="entry name" value="GART_AS"/>
</dbReference>
<reference evidence="11 12" key="1">
    <citation type="submission" date="2018-04" db="EMBL/GenBank/DDBJ databases">
        <title>Genome sequence of Buchnera aphidicola from Melaphis sacchari.</title>
        <authorList>
            <person name="Geib S.M."/>
            <person name="Palmer N.A."/>
            <person name="Sattler S.E."/>
            <person name="Sarath G."/>
        </authorList>
    </citation>
    <scope>NUCLEOTIDE SEQUENCE [LARGE SCALE GENOMIC DNA]</scope>
    <source>
        <strain evidence="11 12">LSU</strain>
    </source>
</reference>
<keyword evidence="5 8" id="KW-0808">Transferase</keyword>
<dbReference type="Pfam" id="PF02911">
    <property type="entry name" value="Formyl_trans_C"/>
    <property type="match status" value="1"/>
</dbReference>
<dbReference type="OrthoDB" id="9802815at2"/>
<dbReference type="InterPro" id="IPR044135">
    <property type="entry name" value="Met-tRNA-FMT_C"/>
</dbReference>
<dbReference type="PANTHER" id="PTHR11138:SF5">
    <property type="entry name" value="METHIONYL-TRNA FORMYLTRANSFERASE, MITOCHONDRIAL"/>
    <property type="match status" value="1"/>
</dbReference>
<dbReference type="InterPro" id="IPR002376">
    <property type="entry name" value="Formyl_transf_N"/>
</dbReference>
<dbReference type="EC" id="2.1.2.9" evidence="3 8"/>
<dbReference type="InterPro" id="IPR005794">
    <property type="entry name" value="Fmt"/>
</dbReference>
<sequence>MKTLKIIFAGTDHFSEQHLNALIQKKYKIIAVISQPDRFLGRGLKKVFSPVKMLSIKNKIPIIQPITLNNKKIQKKISNFNADIMIVVSYGQIIPKEILTMFLKGCINLHPSLLPRWRGPTPIQSSILFNDKETGISIIKMNEKIDDGNIIYSSNCQISSKDTTETLSFKLAKIGIQGLLKTLEKINNNDIFEIKQNEKYVTFSKKIFKKNALLDWNKEAHFLERLIRAFNPWPICYFIVDTIVVRVWEATVITNIQSNVNIGEILCYNKYGIQIQTAKNILNIQKIQFPGKKIAHVKTMLDSKKNFFCLKKII</sequence>
<dbReference type="InterPro" id="IPR011034">
    <property type="entry name" value="Formyl_transferase-like_C_sf"/>
</dbReference>
<dbReference type="GO" id="GO:0004479">
    <property type="term" value="F:methionyl-tRNA formyltransferase activity"/>
    <property type="evidence" value="ECO:0007669"/>
    <property type="project" value="UniProtKB-UniRule"/>
</dbReference>
<evidence type="ECO:0000259" key="10">
    <source>
        <dbReference type="Pfam" id="PF02911"/>
    </source>
</evidence>
<dbReference type="InterPro" id="IPR005793">
    <property type="entry name" value="Formyl_trans_C"/>
</dbReference>
<dbReference type="RefSeq" id="WP_158341535.1">
    <property type="nucleotide sequence ID" value="NZ_CP029161.1"/>
</dbReference>
<evidence type="ECO:0000256" key="4">
    <source>
        <dbReference type="ARBA" id="ARBA00016014"/>
    </source>
</evidence>
<feature type="binding site" evidence="8">
    <location>
        <begin position="112"/>
        <end position="115"/>
    </location>
    <ligand>
        <name>(6S)-5,6,7,8-tetrahydrofolate</name>
        <dbReference type="ChEBI" id="CHEBI:57453"/>
    </ligand>
</feature>
<keyword evidence="6 8" id="KW-0648">Protein biosynthesis</keyword>
<name>A0A2U8DG19_9GAMM</name>
<dbReference type="Pfam" id="PF00551">
    <property type="entry name" value="Formyl_trans_N"/>
    <property type="match status" value="1"/>
</dbReference>
<dbReference type="EMBL" id="CP029161">
    <property type="protein sequence ID" value="AWH90758.1"/>
    <property type="molecule type" value="Genomic_DNA"/>
</dbReference>
<dbReference type="InterPro" id="IPR037022">
    <property type="entry name" value="Formyl_trans_C_sf"/>
</dbReference>
<dbReference type="AlphaFoldDB" id="A0A2U8DG19"/>
<gene>
    <name evidence="8" type="primary">fmt</name>
    <name evidence="11" type="ORF">DD681_00555</name>
</gene>
<dbReference type="NCBIfam" id="TIGR00460">
    <property type="entry name" value="fmt"/>
    <property type="match status" value="1"/>
</dbReference>
<dbReference type="InterPro" id="IPR036477">
    <property type="entry name" value="Formyl_transf_N_sf"/>
</dbReference>
<feature type="domain" description="Formyl transferase C-terminal" evidence="10">
    <location>
        <begin position="206"/>
        <end position="303"/>
    </location>
</feature>
<organism evidence="11 12">
    <name type="scientific">Buchnera aphidicola</name>
    <name type="common">Melanaphis sacchari</name>
    <dbReference type="NCBI Taxonomy" id="2173854"/>
    <lineage>
        <taxon>Bacteria</taxon>
        <taxon>Pseudomonadati</taxon>
        <taxon>Pseudomonadota</taxon>
        <taxon>Gammaproteobacteria</taxon>
        <taxon>Enterobacterales</taxon>
        <taxon>Erwiniaceae</taxon>
        <taxon>Buchnera</taxon>
    </lineage>
</organism>
<dbReference type="Gene3D" id="3.40.50.170">
    <property type="entry name" value="Formyl transferase, N-terminal domain"/>
    <property type="match status" value="1"/>
</dbReference>
<dbReference type="PROSITE" id="PS00373">
    <property type="entry name" value="GART"/>
    <property type="match status" value="1"/>
</dbReference>
<evidence type="ECO:0000256" key="3">
    <source>
        <dbReference type="ARBA" id="ARBA00012261"/>
    </source>
</evidence>
<dbReference type="Proteomes" id="UP000244884">
    <property type="component" value="Chromosome"/>
</dbReference>
<comment type="catalytic activity">
    <reaction evidence="7 8">
        <text>L-methionyl-tRNA(fMet) + (6R)-10-formyltetrahydrofolate = N-formyl-L-methionyl-tRNA(fMet) + (6S)-5,6,7,8-tetrahydrofolate + H(+)</text>
        <dbReference type="Rhea" id="RHEA:24380"/>
        <dbReference type="Rhea" id="RHEA-COMP:9952"/>
        <dbReference type="Rhea" id="RHEA-COMP:9953"/>
        <dbReference type="ChEBI" id="CHEBI:15378"/>
        <dbReference type="ChEBI" id="CHEBI:57453"/>
        <dbReference type="ChEBI" id="CHEBI:78530"/>
        <dbReference type="ChEBI" id="CHEBI:78844"/>
        <dbReference type="ChEBI" id="CHEBI:195366"/>
        <dbReference type="EC" id="2.1.2.9"/>
    </reaction>
</comment>